<comment type="caution">
    <text evidence="2">The sequence shown here is derived from an EMBL/GenBank/DDBJ whole genome shotgun (WGS) entry which is preliminary data.</text>
</comment>
<gene>
    <name evidence="2" type="ORF">CVU76_03690</name>
</gene>
<dbReference type="InterPro" id="IPR051675">
    <property type="entry name" value="Endo/Exo/Phosphatase_dom_1"/>
</dbReference>
<reference evidence="2 3" key="1">
    <citation type="journal article" date="2017" name="ISME J.">
        <title>Potential for microbial H2 and metal transformations associated with novel bacteria and archaea in deep terrestrial subsurface sediments.</title>
        <authorList>
            <person name="Hernsdorf A.W."/>
            <person name="Amano Y."/>
            <person name="Miyakawa K."/>
            <person name="Ise K."/>
            <person name="Suzuki Y."/>
            <person name="Anantharaman K."/>
            <person name="Probst A."/>
            <person name="Burstein D."/>
            <person name="Thomas B.C."/>
            <person name="Banfield J.F."/>
        </authorList>
    </citation>
    <scope>NUCLEOTIDE SEQUENCE [LARGE SCALE GENOMIC DNA]</scope>
    <source>
        <strain evidence="2">HGW-Dojkabacteria-1</strain>
    </source>
</reference>
<dbReference type="GO" id="GO:0006281">
    <property type="term" value="P:DNA repair"/>
    <property type="evidence" value="ECO:0007669"/>
    <property type="project" value="InterPro"/>
</dbReference>
<dbReference type="GO" id="GO:0015627">
    <property type="term" value="C:type II protein secretion system complex"/>
    <property type="evidence" value="ECO:0007669"/>
    <property type="project" value="TreeGrafter"/>
</dbReference>
<dbReference type="AlphaFoldDB" id="A0A2N2F4L4"/>
<dbReference type="Pfam" id="PF12836">
    <property type="entry name" value="HHH_3"/>
    <property type="match status" value="1"/>
</dbReference>
<dbReference type="Gene3D" id="1.10.150.320">
    <property type="entry name" value="Photosystem II 12 kDa extrinsic protein"/>
    <property type="match status" value="1"/>
</dbReference>
<organism evidence="2 3">
    <name type="scientific">Candidatus Dojkabacteria bacterium HGW-Dojkabacteria-1</name>
    <dbReference type="NCBI Taxonomy" id="2013761"/>
    <lineage>
        <taxon>Bacteria</taxon>
        <taxon>Candidatus Dojkabacteria</taxon>
    </lineage>
</organism>
<feature type="domain" description="Helix-hairpin-helix DNA-binding motif class 1" evidence="1">
    <location>
        <begin position="182"/>
        <end position="201"/>
    </location>
</feature>
<dbReference type="SUPFAM" id="SSF47781">
    <property type="entry name" value="RuvA domain 2-like"/>
    <property type="match status" value="1"/>
</dbReference>
<accession>A0A2N2F4L4</accession>
<dbReference type="Proteomes" id="UP000233417">
    <property type="component" value="Unassembled WGS sequence"/>
</dbReference>
<dbReference type="InterPro" id="IPR010994">
    <property type="entry name" value="RuvA_2-like"/>
</dbReference>
<dbReference type="PANTHER" id="PTHR21180">
    <property type="entry name" value="ENDONUCLEASE/EXONUCLEASE/PHOSPHATASE FAMILY DOMAIN-CONTAINING PROTEIN 1"/>
    <property type="match status" value="1"/>
</dbReference>
<dbReference type="SMART" id="SM00278">
    <property type="entry name" value="HhH1"/>
    <property type="match status" value="2"/>
</dbReference>
<evidence type="ECO:0000259" key="1">
    <source>
        <dbReference type="SMART" id="SM00278"/>
    </source>
</evidence>
<protein>
    <recommendedName>
        <fullName evidence="1">Helix-hairpin-helix DNA-binding motif class 1 domain-containing protein</fullName>
    </recommendedName>
</protein>
<dbReference type="EMBL" id="PHAO01000001">
    <property type="protein sequence ID" value="PKN03093.1"/>
    <property type="molecule type" value="Genomic_DNA"/>
</dbReference>
<dbReference type="PANTHER" id="PTHR21180:SF32">
    <property type="entry name" value="ENDONUCLEASE_EXONUCLEASE_PHOSPHATASE FAMILY DOMAIN-CONTAINING PROTEIN 1"/>
    <property type="match status" value="1"/>
</dbReference>
<name>A0A2N2F4L4_9BACT</name>
<sequence length="230" mass="25426">MESSVKTKNILVLSSFFLLGFLCGFVVASMGKEDILVILEEIKGEKVVDIGIVEEEKTEIEQPLIEKDEERELCPIRVDISGAVKKPGVYCLEKDSAVVDLVKKANGFVDGFAQKYVSMRVNLATLLTDNSKVYIPFEEDSICQIIDFKLPKEITNITEPKPPVEPGEEESDCISINSASKTQLETLNGVGPSTAQKIIDGRPYEKLEDIMNVSGIGQATFDKFKDQICL</sequence>
<feature type="domain" description="Helix-hairpin-helix DNA-binding motif class 1" evidence="1">
    <location>
        <begin position="208"/>
        <end position="227"/>
    </location>
</feature>
<dbReference type="GO" id="GO:0015628">
    <property type="term" value="P:protein secretion by the type II secretion system"/>
    <property type="evidence" value="ECO:0007669"/>
    <property type="project" value="TreeGrafter"/>
</dbReference>
<evidence type="ECO:0000313" key="2">
    <source>
        <dbReference type="EMBL" id="PKN03093.1"/>
    </source>
</evidence>
<proteinExistence type="predicted"/>
<dbReference type="InterPro" id="IPR003583">
    <property type="entry name" value="Hlx-hairpin-Hlx_DNA-bd_motif"/>
</dbReference>
<dbReference type="GO" id="GO:0003677">
    <property type="term" value="F:DNA binding"/>
    <property type="evidence" value="ECO:0007669"/>
    <property type="project" value="InterPro"/>
</dbReference>
<evidence type="ECO:0000313" key="3">
    <source>
        <dbReference type="Proteomes" id="UP000233417"/>
    </source>
</evidence>